<dbReference type="Gene3D" id="1.25.40.10">
    <property type="entry name" value="Tetratricopeptide repeat domain"/>
    <property type="match status" value="4"/>
</dbReference>
<dbReference type="Pfam" id="PF01535">
    <property type="entry name" value="PPR"/>
    <property type="match status" value="1"/>
</dbReference>
<organism evidence="3">
    <name type="scientific">Timema douglasi</name>
    <name type="common">Walking stick</name>
    <dbReference type="NCBI Taxonomy" id="61478"/>
    <lineage>
        <taxon>Eukaryota</taxon>
        <taxon>Metazoa</taxon>
        <taxon>Ecdysozoa</taxon>
        <taxon>Arthropoda</taxon>
        <taxon>Hexapoda</taxon>
        <taxon>Insecta</taxon>
        <taxon>Pterygota</taxon>
        <taxon>Neoptera</taxon>
        <taxon>Polyneoptera</taxon>
        <taxon>Phasmatodea</taxon>
        <taxon>Timematodea</taxon>
        <taxon>Timematoidea</taxon>
        <taxon>Timematidae</taxon>
        <taxon>Timema</taxon>
    </lineage>
</organism>
<dbReference type="PANTHER" id="PTHR46669:SF1">
    <property type="entry name" value="LEUCINE-RICH PPR MOTIF-CONTAINING PROTEIN, MITOCHONDRIAL"/>
    <property type="match status" value="1"/>
</dbReference>
<dbReference type="GO" id="GO:0005634">
    <property type="term" value="C:nucleus"/>
    <property type="evidence" value="ECO:0007669"/>
    <property type="project" value="TreeGrafter"/>
</dbReference>
<dbReference type="InterPro" id="IPR002885">
    <property type="entry name" value="PPR_rpt"/>
</dbReference>
<reference evidence="3" key="1">
    <citation type="submission" date="2020-11" db="EMBL/GenBank/DDBJ databases">
        <authorList>
            <person name="Tran Van P."/>
        </authorList>
    </citation>
    <scope>NUCLEOTIDE SEQUENCE</scope>
</reference>
<dbReference type="InterPro" id="IPR011990">
    <property type="entry name" value="TPR-like_helical_dom_sf"/>
</dbReference>
<name>A0A7R8Z593_TIMDO</name>
<dbReference type="InterPro" id="IPR033490">
    <property type="entry name" value="LRP130"/>
</dbReference>
<protein>
    <recommendedName>
        <fullName evidence="4">Leucine-rich PPR motif-containing protein, mitochondrial</fullName>
    </recommendedName>
</protein>
<sequence length="1435" mass="161090">MDGQGEQIQWGVIYLRRRTVKKTDPVGASLLEQVNASQRGRIHGATMDLLFFPHKEIDVDLEPSTFDKRVVLSQVSDYIVIGALADETTILKRLPVKHREKTAWLVAFCIHGYQDLEKTASLYSVTIRTDLHLVTTFATEPATSSSHNENLERSLRRLDQDVKRSGRISKRELEDILEELRHTRSATSTQSLLIIRCCGSLVPEESPEVRTQLVEEIWKALENLGVPMDVSHYNALLRVYLENEHVFSPTEFLTMLERKGVEPNRVTYQRLIARYCQQGDIDGATRILEFMREKQLPVNESVFNALIMGHSQADDMESASGILNVMQQAGLEPSADTYTTLLCGYAKRGDIEAIDRILLECNTKDIYLMDKDYMDIVYTLAVNNHTQLVDSIIERFRQSAGFNHDALNLILRLVNKGQEDIGLKVLKTMTRSTKPDGQAVPSGVFFIRQMIKANRPVEKILSLCSELEAGGQNPLALSLAVESCLKSGNVELAFPLLSAMKERGHPIRQHYFWPLLVARGKAGDVDGVLEILSKMSTEFGIAPSGETVRDYIIPHLPNKSPEQVINTLKPYVSPAASTNALVMLFLFEGDIAMAAHVANRYRAYYNPIMLRRPLVLALNNTGDVASFITILRNIHDGVDRLAELSADDESTLAVPDRTEIVGQYVLEVANTVHKDRAATLQAVLTSLLEQGLGISNSAAERLQEKLGEDLTGELSTLLSKLSSGDLVPTAVSRPGGFSTGPSSPLDDSRLKTLIKSLEARGESSRGVKKQLLSLYIRNKDLENVEKVIQELDLDGFVWNGGLYAQLLDLYVHHEKLENALEVLQKLRSQEPDFPLNDYKVIRLASLLVKNDRFGEAIELLNKQPENRTLEERAFVYTSVCWRLLNTLAEAGKSEELRQLFDTMVNLKFIDVNNVMLGPLIKAHLARNDLTSALTEFEWCCHQYRATPFKNELTCKLIQAEDAAALQRLTDLSTQVHGEVNSLYDLVFAFVECGRIRQARKILETPGLRSRPQRFNSICEHYRHEGLVAPLEGLVEATRDMSYIDRSDIYYHLLLTYCKALEPEKALGLWTRMQEEDVQPSDEFLYKLGTFLTAQGLSVPFTIPAAPEKVELQATNPPSSPTSSLFTKADQNLTLREQSQIIEILLKESRLAEASKMMLSMLRNNTHPITRIFNFLVIQLANAGDVNTLNEIGSLITPAKKKLLSFDNRLCYANFVAGRISEYLGELEKKIEQAKDEELPNLLEAFPRGGLVGILEKDPSLLPQFERLAEKYASRGISTPLNIVWMKYFIEGHNTKAEKIWSDHLAASPRLMFQSIVRHARRTNDFELINRLLDKLKLVKVSETALGVVYSCAVDVLVNLEKCDEALEILNSAVKDICLENLNRTALTRLQDGLLKQGKTFPYKIPEKNAKKDLSSSSSSSSDEDSDSKESSSRST</sequence>
<dbReference type="GO" id="GO:0005739">
    <property type="term" value="C:mitochondrion"/>
    <property type="evidence" value="ECO:0007669"/>
    <property type="project" value="TreeGrafter"/>
</dbReference>
<accession>A0A7R8Z593</accession>
<evidence type="ECO:0008006" key="4">
    <source>
        <dbReference type="Google" id="ProtNLM"/>
    </source>
</evidence>
<feature type="repeat" description="PPR" evidence="1">
    <location>
        <begin position="299"/>
        <end position="333"/>
    </location>
</feature>
<evidence type="ECO:0000313" key="3">
    <source>
        <dbReference type="EMBL" id="CAD7194979.1"/>
    </source>
</evidence>
<dbReference type="GO" id="GO:0003730">
    <property type="term" value="F:mRNA 3'-UTR binding"/>
    <property type="evidence" value="ECO:0007669"/>
    <property type="project" value="TreeGrafter"/>
</dbReference>
<feature type="region of interest" description="Disordered" evidence="2">
    <location>
        <begin position="1405"/>
        <end position="1435"/>
    </location>
</feature>
<proteinExistence type="predicted"/>
<gene>
    <name evidence="3" type="ORF">TDIB3V08_LOCUS1387</name>
</gene>
<feature type="repeat" description="PPR" evidence="1">
    <location>
        <begin position="229"/>
        <end position="263"/>
    </location>
</feature>
<feature type="repeat" description="PPR" evidence="1">
    <location>
        <begin position="1045"/>
        <end position="1079"/>
    </location>
</feature>
<dbReference type="Pfam" id="PF12854">
    <property type="entry name" value="PPR_1"/>
    <property type="match status" value="1"/>
</dbReference>
<evidence type="ECO:0000256" key="2">
    <source>
        <dbReference type="SAM" id="MobiDB-lite"/>
    </source>
</evidence>
<dbReference type="Pfam" id="PF13041">
    <property type="entry name" value="PPR_2"/>
    <property type="match status" value="1"/>
</dbReference>
<dbReference type="EMBL" id="OA564620">
    <property type="protein sequence ID" value="CAD7194979.1"/>
    <property type="molecule type" value="Genomic_DNA"/>
</dbReference>
<dbReference type="GO" id="GO:0070129">
    <property type="term" value="P:regulation of mitochondrial translation"/>
    <property type="evidence" value="ECO:0007669"/>
    <property type="project" value="TreeGrafter"/>
</dbReference>
<evidence type="ECO:0000256" key="1">
    <source>
        <dbReference type="PROSITE-ProRule" id="PRU00708"/>
    </source>
</evidence>
<dbReference type="PANTHER" id="PTHR46669">
    <property type="entry name" value="LEUCINE-RICH PPR MOTIF-CONTAINING PROTEIN, MITOCHONDRIAL"/>
    <property type="match status" value="1"/>
</dbReference>
<feature type="repeat" description="PPR" evidence="1">
    <location>
        <begin position="264"/>
        <end position="298"/>
    </location>
</feature>
<dbReference type="PROSITE" id="PS51375">
    <property type="entry name" value="PPR"/>
    <property type="match status" value="4"/>
</dbReference>